<name>B6ILF0_CAEBR</name>
<keyword evidence="2" id="KW-1185">Reference proteome</keyword>
<dbReference type="OMA" id="NGWFLNS"/>
<dbReference type="eggNOG" id="ENOG502TIRU">
    <property type="taxonomic scope" value="Eukaryota"/>
</dbReference>
<dbReference type="GeneID" id="68917895"/>
<dbReference type="STRING" id="6238.B6ILF0"/>
<reference evidence="1 2" key="2">
    <citation type="journal article" date="2011" name="PLoS Genet.">
        <title>Caenorhabditis briggsae recombinant inbred line genotypes reveal inter-strain incompatibility and the evolution of recombination.</title>
        <authorList>
            <person name="Ross J.A."/>
            <person name="Koboldt D.C."/>
            <person name="Staisch J.E."/>
            <person name="Chamberlin H.M."/>
            <person name="Gupta B.P."/>
            <person name="Miller R.D."/>
            <person name="Baird S.E."/>
            <person name="Haag E.S."/>
        </authorList>
    </citation>
    <scope>NUCLEOTIDE SEQUENCE [LARGE SCALE GENOMIC DNA]</scope>
    <source>
        <strain evidence="1 2">AF16</strain>
    </source>
</reference>
<proteinExistence type="predicted"/>
<evidence type="ECO:0000313" key="1">
    <source>
        <dbReference type="EMBL" id="CAS00730.1"/>
    </source>
</evidence>
<dbReference type="CTD" id="68917895"/>
<sequence>MRVLQKLGFCLDNQQKRETPPATNNTGATTTKRVSVIATDRDRAYFLRQKNMRNNKNSAEKRYEEPQGSSSILQNGWFLNSSLQVE</sequence>
<gene>
    <name evidence="1" type="ORF">CBG26417</name>
    <name evidence="1" type="ORF">CBG_26417</name>
</gene>
<accession>B6ILF0</accession>
<dbReference type="RefSeq" id="XP_045100288.1">
    <property type="nucleotide sequence ID" value="XM_045235298.1"/>
</dbReference>
<dbReference type="AlphaFoldDB" id="B6ILF0"/>
<dbReference type="HOGENOM" id="CLU_2499916_0_0_1"/>
<organism evidence="1 2">
    <name type="scientific">Caenorhabditis briggsae</name>
    <dbReference type="NCBI Taxonomy" id="6238"/>
    <lineage>
        <taxon>Eukaryota</taxon>
        <taxon>Metazoa</taxon>
        <taxon>Ecdysozoa</taxon>
        <taxon>Nematoda</taxon>
        <taxon>Chromadorea</taxon>
        <taxon>Rhabditida</taxon>
        <taxon>Rhabditina</taxon>
        <taxon>Rhabditomorpha</taxon>
        <taxon>Rhabditoidea</taxon>
        <taxon>Rhabditidae</taxon>
        <taxon>Peloderinae</taxon>
        <taxon>Caenorhabditis</taxon>
    </lineage>
</organism>
<dbReference type="Proteomes" id="UP000008549">
    <property type="component" value="Unassembled WGS sequence"/>
</dbReference>
<dbReference type="InParanoid" id="B6ILF0"/>
<protein>
    <submittedName>
        <fullName evidence="1">Protein CBG26417</fullName>
    </submittedName>
</protein>
<evidence type="ECO:0000313" key="2">
    <source>
        <dbReference type="Proteomes" id="UP000008549"/>
    </source>
</evidence>
<reference evidence="1 2" key="1">
    <citation type="journal article" date="2003" name="PLoS Biol.">
        <title>The genome sequence of Caenorhabditis briggsae: a platform for comparative genomics.</title>
        <authorList>
            <person name="Stein L.D."/>
            <person name="Bao Z."/>
            <person name="Blasiar D."/>
            <person name="Blumenthal T."/>
            <person name="Brent M.R."/>
            <person name="Chen N."/>
            <person name="Chinwalla A."/>
            <person name="Clarke L."/>
            <person name="Clee C."/>
            <person name="Coghlan A."/>
            <person name="Coulson A."/>
            <person name="D'Eustachio P."/>
            <person name="Fitch D.H."/>
            <person name="Fulton L.A."/>
            <person name="Fulton R.E."/>
            <person name="Griffiths-Jones S."/>
            <person name="Harris T.W."/>
            <person name="Hillier L.W."/>
            <person name="Kamath R."/>
            <person name="Kuwabara P.E."/>
            <person name="Mardis E.R."/>
            <person name="Marra M.A."/>
            <person name="Miner T.L."/>
            <person name="Minx P."/>
            <person name="Mullikin J.C."/>
            <person name="Plumb R.W."/>
            <person name="Rogers J."/>
            <person name="Schein J.E."/>
            <person name="Sohrmann M."/>
            <person name="Spieth J."/>
            <person name="Stajich J.E."/>
            <person name="Wei C."/>
            <person name="Willey D."/>
            <person name="Wilson R.K."/>
            <person name="Durbin R."/>
            <person name="Waterston R.H."/>
        </authorList>
    </citation>
    <scope>NUCLEOTIDE SEQUENCE [LARGE SCALE GENOMIC DNA]</scope>
    <source>
        <strain evidence="1 2">AF16</strain>
    </source>
</reference>
<dbReference type="EMBL" id="HE601481">
    <property type="protein sequence ID" value="CAS00730.1"/>
    <property type="molecule type" value="Genomic_DNA"/>
</dbReference>
<dbReference type="KEGG" id="cbr:CBG_26417"/>